<feature type="domain" description="Trypanosome variant surface glycoprotein C-terminal" evidence="11">
    <location>
        <begin position="418"/>
        <end position="531"/>
    </location>
</feature>
<keyword evidence="6" id="KW-0472">Membrane</keyword>
<dbReference type="Pfam" id="PF13206">
    <property type="entry name" value="VSG_B"/>
    <property type="match status" value="1"/>
</dbReference>
<feature type="compositionally biased region" description="Basic and acidic residues" evidence="9">
    <location>
        <begin position="478"/>
        <end position="492"/>
    </location>
</feature>
<name>A0A1J0R575_9TRYP</name>
<dbReference type="InterPro" id="IPR025932">
    <property type="entry name" value="Trypano_VSG_B_N_dom"/>
</dbReference>
<evidence type="ECO:0000256" key="1">
    <source>
        <dbReference type="ARBA" id="ARBA00002523"/>
    </source>
</evidence>
<evidence type="ECO:0000256" key="5">
    <source>
        <dbReference type="ARBA" id="ARBA00022729"/>
    </source>
</evidence>
<feature type="signal peptide" evidence="10">
    <location>
        <begin position="1"/>
        <end position="22"/>
    </location>
</feature>
<dbReference type="GO" id="GO:0005886">
    <property type="term" value="C:plasma membrane"/>
    <property type="evidence" value="ECO:0007669"/>
    <property type="project" value="UniProtKB-SubCell"/>
</dbReference>
<evidence type="ECO:0000256" key="2">
    <source>
        <dbReference type="ARBA" id="ARBA00004609"/>
    </source>
</evidence>
<organism evidence="13">
    <name type="scientific">Trypanosoma brucei</name>
    <dbReference type="NCBI Taxonomy" id="5691"/>
    <lineage>
        <taxon>Eukaryota</taxon>
        <taxon>Discoba</taxon>
        <taxon>Euglenozoa</taxon>
        <taxon>Kinetoplastea</taxon>
        <taxon>Metakinetoplastina</taxon>
        <taxon>Trypanosomatida</taxon>
        <taxon>Trypanosomatidae</taxon>
        <taxon>Trypanosoma</taxon>
    </lineage>
</organism>
<evidence type="ECO:0000256" key="8">
    <source>
        <dbReference type="ARBA" id="ARBA00023288"/>
    </source>
</evidence>
<dbReference type="InterPro" id="IPR027446">
    <property type="entry name" value="VSG_C_dom_sf"/>
</dbReference>
<dbReference type="GO" id="GO:0098552">
    <property type="term" value="C:side of membrane"/>
    <property type="evidence" value="ECO:0007669"/>
    <property type="project" value="UniProtKB-KW"/>
</dbReference>
<dbReference type="VEuPathDB" id="TriTrypDB:Tb427_000225800"/>
<dbReference type="SUPFAM" id="SSF118251">
    <property type="entry name" value="Variant surface glycoprotein MITAT 1.2, VSG 221, C-terminal domain"/>
    <property type="match status" value="1"/>
</dbReference>
<accession>A0A1J0R575</accession>
<dbReference type="InterPro" id="IPR019609">
    <property type="entry name" value="Variant_surf_glycoprt_trypan_C"/>
</dbReference>
<evidence type="ECO:0000256" key="10">
    <source>
        <dbReference type="SAM" id="SignalP"/>
    </source>
</evidence>
<dbReference type="VEuPathDB" id="TriTrypDB:Tb1125.Tb10.v4.0178"/>
<keyword evidence="8" id="KW-0449">Lipoprotein</keyword>
<keyword evidence="5 10" id="KW-0732">Signal</keyword>
<evidence type="ECO:0000259" key="11">
    <source>
        <dbReference type="Pfam" id="PF10659"/>
    </source>
</evidence>
<dbReference type="VEuPathDB" id="TriTrypDB:Tb10.v4.0178"/>
<reference evidence="13" key="1">
    <citation type="submission" date="2016-08" db="EMBL/GenBank/DDBJ databases">
        <title>VSG repertoire of Trypanosoma brucei EATRO 1125.</title>
        <authorList>
            <person name="Cross G.A."/>
        </authorList>
    </citation>
    <scope>NUCLEOTIDE SEQUENCE</scope>
    <source>
        <strain evidence="13">EATRO 1125</strain>
    </source>
</reference>
<feature type="chain" id="PRO_5009615361" evidence="10">
    <location>
        <begin position="23"/>
        <end position="534"/>
    </location>
</feature>
<evidence type="ECO:0000256" key="4">
    <source>
        <dbReference type="ARBA" id="ARBA00022622"/>
    </source>
</evidence>
<evidence type="ECO:0000256" key="7">
    <source>
        <dbReference type="ARBA" id="ARBA00023180"/>
    </source>
</evidence>
<dbReference type="AlphaFoldDB" id="A0A1J0R575"/>
<evidence type="ECO:0000256" key="9">
    <source>
        <dbReference type="SAM" id="MobiDB-lite"/>
    </source>
</evidence>
<keyword evidence="4" id="KW-0336">GPI-anchor</keyword>
<sequence length="534" mass="57510">MTTFIWKLFLVVMASTVRPINAATAVGEAGNRREFQAVCAALALAAGEPEVAVLPSEVQTARDELLNLHLYLAGPEFQAYFLGADKKTAKDFPTKEAERPSGEEWDSDKWAAYARAALKLAEGGKAADRVNGAGFTTLPETARTIAAKHVADLVNETNVIIKNIKNEPPTTAEVTPQAIKQLINEAAYGVAHGQAQYAQNGATADSTTKVSRCTPAALDKSDDTLAAALTCLCIPKTQGTDEKKACEVSEDIGIGSDWTSIGADAINTHFQTLKQKCKLGTGIKYTAGDIEDITRALEKLIHNHGGDGYLGHYSQNDCDGSQSNGMCVKYTGYTTLGSAGFKIFSWASKLLQAASSMRKQEAKAQTWKSMSKVLQDKVSKAYLSGSQAAALVSALTTATKQPTVIATDKDLKPKESECNRHKEPQKCTEPCKWDTEVKNESKKCKLSEESKRQVENTAAGTGDGAAKEATTGTGCARHGNDKTACENDKTGDKQNCAWRKGKDCETEPDKEMCRDSSFLLNHKLAPMSIPFDSW</sequence>
<proteinExistence type="predicted"/>
<evidence type="ECO:0000256" key="3">
    <source>
        <dbReference type="ARBA" id="ARBA00022475"/>
    </source>
</evidence>
<comment type="subcellular location">
    <subcellularLocation>
        <location evidence="2">Cell membrane</location>
        <topology evidence="2">Lipid-anchor</topology>
        <topology evidence="2">GPI-anchor</topology>
    </subcellularLocation>
</comment>
<feature type="region of interest" description="Disordered" evidence="9">
    <location>
        <begin position="446"/>
        <end position="495"/>
    </location>
</feature>
<keyword evidence="3" id="KW-1003">Cell membrane</keyword>
<dbReference type="Gene3D" id="4.10.110.20">
    <property type="entry name" value="Variant surface glycoprotein MITAT 1.2, VSG 221, C-terminal domain"/>
    <property type="match status" value="1"/>
</dbReference>
<dbReference type="Pfam" id="PF10659">
    <property type="entry name" value="Trypan_glycop_C"/>
    <property type="match status" value="1"/>
</dbReference>
<protein>
    <submittedName>
        <fullName evidence="13">Variant surface glycoprotein 1125.118</fullName>
    </submittedName>
</protein>
<evidence type="ECO:0000256" key="6">
    <source>
        <dbReference type="ARBA" id="ARBA00023136"/>
    </source>
</evidence>
<evidence type="ECO:0000313" key="13">
    <source>
        <dbReference type="EMBL" id="APD72980.1"/>
    </source>
</evidence>
<comment type="function">
    <text evidence="1">VSG forms a coat on the surface of the parasite. The trypanosome evades the immune response of the host by expressing a series of antigenically distinct VSGs from an estimated 1000 VSG genes.</text>
</comment>
<dbReference type="EMBL" id="KX699024">
    <property type="protein sequence ID" value="APD72980.1"/>
    <property type="molecule type" value="Genomic_DNA"/>
</dbReference>
<evidence type="ECO:0000259" key="12">
    <source>
        <dbReference type="Pfam" id="PF13206"/>
    </source>
</evidence>
<keyword evidence="7" id="KW-0325">Glycoprotein</keyword>
<feature type="domain" description="Trypanosome variant surface glycoprotein B-type N-terminal" evidence="12">
    <location>
        <begin position="21"/>
        <end position="371"/>
    </location>
</feature>